<dbReference type="EMBL" id="ABEU02000007">
    <property type="status" value="NOT_ANNOTATED_CDS"/>
    <property type="molecule type" value="Genomic_DNA"/>
</dbReference>
<evidence type="ECO:0000313" key="1">
    <source>
        <dbReference type="EnsemblPlants" id="Pp3c7_26960V3.1"/>
    </source>
</evidence>
<dbReference type="AlphaFoldDB" id="A0A7I4FTP9"/>
<accession>A0A7I4FTP9</accession>
<dbReference type="InParanoid" id="A0A7I4FTP9"/>
<sequence>MPLEKDRTASTSVGAATAFCFDQYTLPIKQHMV</sequence>
<organism evidence="1 2">
    <name type="scientific">Physcomitrium patens</name>
    <name type="common">Spreading-leaved earth moss</name>
    <name type="synonym">Physcomitrella patens</name>
    <dbReference type="NCBI Taxonomy" id="3218"/>
    <lineage>
        <taxon>Eukaryota</taxon>
        <taxon>Viridiplantae</taxon>
        <taxon>Streptophyta</taxon>
        <taxon>Embryophyta</taxon>
        <taxon>Bryophyta</taxon>
        <taxon>Bryophytina</taxon>
        <taxon>Bryopsida</taxon>
        <taxon>Funariidae</taxon>
        <taxon>Funariales</taxon>
        <taxon>Funariaceae</taxon>
        <taxon>Physcomitrium</taxon>
    </lineage>
</organism>
<dbReference type="EnsemblPlants" id="Pp3c7_26960V3.1">
    <property type="protein sequence ID" value="Pp3c7_26960V3.1"/>
    <property type="gene ID" value="Pp3c7_26960"/>
</dbReference>
<reference evidence="1 2" key="1">
    <citation type="journal article" date="2008" name="Science">
        <title>The Physcomitrella genome reveals evolutionary insights into the conquest of land by plants.</title>
        <authorList>
            <person name="Rensing S."/>
            <person name="Lang D."/>
            <person name="Zimmer A."/>
            <person name="Terry A."/>
            <person name="Salamov A."/>
            <person name="Shapiro H."/>
            <person name="Nishiyama T."/>
            <person name="Perroud P.-F."/>
            <person name="Lindquist E."/>
            <person name="Kamisugi Y."/>
            <person name="Tanahashi T."/>
            <person name="Sakakibara K."/>
            <person name="Fujita T."/>
            <person name="Oishi K."/>
            <person name="Shin-I T."/>
            <person name="Kuroki Y."/>
            <person name="Toyoda A."/>
            <person name="Suzuki Y."/>
            <person name="Hashimoto A."/>
            <person name="Yamaguchi K."/>
            <person name="Sugano A."/>
            <person name="Kohara Y."/>
            <person name="Fujiyama A."/>
            <person name="Anterola A."/>
            <person name="Aoki S."/>
            <person name="Ashton N."/>
            <person name="Barbazuk W.B."/>
            <person name="Barker E."/>
            <person name="Bennetzen J."/>
            <person name="Bezanilla M."/>
            <person name="Blankenship R."/>
            <person name="Cho S.H."/>
            <person name="Dutcher S."/>
            <person name="Estelle M."/>
            <person name="Fawcett J.A."/>
            <person name="Gundlach H."/>
            <person name="Hanada K."/>
            <person name="Heyl A."/>
            <person name="Hicks K.A."/>
            <person name="Hugh J."/>
            <person name="Lohr M."/>
            <person name="Mayer K."/>
            <person name="Melkozernov A."/>
            <person name="Murata T."/>
            <person name="Nelson D."/>
            <person name="Pils B."/>
            <person name="Prigge M."/>
            <person name="Reiss B."/>
            <person name="Renner T."/>
            <person name="Rombauts S."/>
            <person name="Rushton P."/>
            <person name="Sanderfoot A."/>
            <person name="Schween G."/>
            <person name="Shiu S.-H."/>
            <person name="Stueber K."/>
            <person name="Theodoulou F.L."/>
            <person name="Tu H."/>
            <person name="Van de Peer Y."/>
            <person name="Verrier P.J."/>
            <person name="Waters E."/>
            <person name="Wood A."/>
            <person name="Yang L."/>
            <person name="Cove D."/>
            <person name="Cuming A."/>
            <person name="Hasebe M."/>
            <person name="Lucas S."/>
            <person name="Mishler D.B."/>
            <person name="Reski R."/>
            <person name="Grigoriev I."/>
            <person name="Quatrano R.S."/>
            <person name="Boore J.L."/>
        </authorList>
    </citation>
    <scope>NUCLEOTIDE SEQUENCE [LARGE SCALE GENOMIC DNA]</scope>
    <source>
        <strain evidence="1 2">cv. Gransden 2004</strain>
    </source>
</reference>
<keyword evidence="2" id="KW-1185">Reference proteome</keyword>
<dbReference type="Proteomes" id="UP000006727">
    <property type="component" value="Chromosome 7"/>
</dbReference>
<name>A0A7I4FTP9_PHYPA</name>
<proteinExistence type="predicted"/>
<evidence type="ECO:0000313" key="2">
    <source>
        <dbReference type="Proteomes" id="UP000006727"/>
    </source>
</evidence>
<reference evidence="1" key="3">
    <citation type="submission" date="2020-12" db="UniProtKB">
        <authorList>
            <consortium name="EnsemblPlants"/>
        </authorList>
    </citation>
    <scope>IDENTIFICATION</scope>
</reference>
<dbReference type="Gramene" id="Pp3c7_26960V3.1">
    <property type="protein sequence ID" value="Pp3c7_26960V3.1"/>
    <property type="gene ID" value="Pp3c7_26960"/>
</dbReference>
<reference evidence="1 2" key="2">
    <citation type="journal article" date="2018" name="Plant J.">
        <title>The Physcomitrella patens chromosome-scale assembly reveals moss genome structure and evolution.</title>
        <authorList>
            <person name="Lang D."/>
            <person name="Ullrich K.K."/>
            <person name="Murat F."/>
            <person name="Fuchs J."/>
            <person name="Jenkins J."/>
            <person name="Haas F.B."/>
            <person name="Piednoel M."/>
            <person name="Gundlach H."/>
            <person name="Van Bel M."/>
            <person name="Meyberg R."/>
            <person name="Vives C."/>
            <person name="Morata J."/>
            <person name="Symeonidi A."/>
            <person name="Hiss M."/>
            <person name="Muchero W."/>
            <person name="Kamisugi Y."/>
            <person name="Saleh O."/>
            <person name="Blanc G."/>
            <person name="Decker E.L."/>
            <person name="van Gessel N."/>
            <person name="Grimwood J."/>
            <person name="Hayes R.D."/>
            <person name="Graham S.W."/>
            <person name="Gunter L.E."/>
            <person name="McDaniel S.F."/>
            <person name="Hoernstein S.N.W."/>
            <person name="Larsson A."/>
            <person name="Li F.W."/>
            <person name="Perroud P.F."/>
            <person name="Phillips J."/>
            <person name="Ranjan P."/>
            <person name="Rokshar D.S."/>
            <person name="Rothfels C.J."/>
            <person name="Schneider L."/>
            <person name="Shu S."/>
            <person name="Stevenson D.W."/>
            <person name="Thummler F."/>
            <person name="Tillich M."/>
            <person name="Villarreal Aguilar J.C."/>
            <person name="Widiez T."/>
            <person name="Wong G.K."/>
            <person name="Wymore A."/>
            <person name="Zhang Y."/>
            <person name="Zimmer A.D."/>
            <person name="Quatrano R.S."/>
            <person name="Mayer K.F.X."/>
            <person name="Goodstein D."/>
            <person name="Casacuberta J.M."/>
            <person name="Vandepoele K."/>
            <person name="Reski R."/>
            <person name="Cuming A.C."/>
            <person name="Tuskan G.A."/>
            <person name="Maumus F."/>
            <person name="Salse J."/>
            <person name="Schmutz J."/>
            <person name="Rensing S.A."/>
        </authorList>
    </citation>
    <scope>NUCLEOTIDE SEQUENCE [LARGE SCALE GENOMIC DNA]</scope>
    <source>
        <strain evidence="1 2">cv. Gransden 2004</strain>
    </source>
</reference>
<protein>
    <submittedName>
        <fullName evidence="1">Uncharacterized protein</fullName>
    </submittedName>
</protein>